<accession>A0A7Y9R0W9</accession>
<dbReference type="AlphaFoldDB" id="A0A7Y9R0W9"/>
<proteinExistence type="inferred from homology"/>
<reference evidence="7 8" key="1">
    <citation type="submission" date="2020-07" db="EMBL/GenBank/DDBJ databases">
        <title>Genomic Encyclopedia of Archaeal and Bacterial Type Strains, Phase II (KMG-II): from individual species to whole genera.</title>
        <authorList>
            <person name="Goeker M."/>
        </authorList>
    </citation>
    <scope>NUCLEOTIDE SEQUENCE [LARGE SCALE GENOMIC DNA]</scope>
    <source>
        <strain evidence="7 8">DSM 21226</strain>
    </source>
</reference>
<dbReference type="SUPFAM" id="SSF55729">
    <property type="entry name" value="Acyl-CoA N-acyltransferases (Nat)"/>
    <property type="match status" value="1"/>
</dbReference>
<keyword evidence="8" id="KW-1185">Reference proteome</keyword>
<organism evidence="7 8">
    <name type="scientific">Sphaerotilus montanus</name>
    <dbReference type="NCBI Taxonomy" id="522889"/>
    <lineage>
        <taxon>Bacteria</taxon>
        <taxon>Pseudomonadati</taxon>
        <taxon>Pseudomonadota</taxon>
        <taxon>Betaproteobacteria</taxon>
        <taxon>Burkholderiales</taxon>
        <taxon>Sphaerotilaceae</taxon>
        <taxon>Sphaerotilus</taxon>
    </lineage>
</organism>
<comment type="similarity">
    <text evidence="1 5">Belongs to the acetyltransferase family. RimI subfamily.</text>
</comment>
<dbReference type="NCBIfam" id="TIGR01575">
    <property type="entry name" value="rimI"/>
    <property type="match status" value="1"/>
</dbReference>
<dbReference type="RefSeq" id="WP_179633752.1">
    <property type="nucleotide sequence ID" value="NZ_JACCFH010000001.1"/>
</dbReference>
<dbReference type="PANTHER" id="PTHR43420">
    <property type="entry name" value="ACETYLTRANSFERASE"/>
    <property type="match status" value="1"/>
</dbReference>
<comment type="caution">
    <text evidence="7">The sequence shown here is derived from an EMBL/GenBank/DDBJ whole genome shotgun (WGS) entry which is preliminary data.</text>
</comment>
<dbReference type="EC" id="2.3.1.266" evidence="5"/>
<evidence type="ECO:0000313" key="7">
    <source>
        <dbReference type="EMBL" id="NYG32927.1"/>
    </source>
</evidence>
<feature type="domain" description="N-acetyltransferase" evidence="6">
    <location>
        <begin position="6"/>
        <end position="153"/>
    </location>
</feature>
<dbReference type="Proteomes" id="UP000518288">
    <property type="component" value="Unassembled WGS sequence"/>
</dbReference>
<dbReference type="GO" id="GO:0008999">
    <property type="term" value="F:protein-N-terminal-alanine acetyltransferase activity"/>
    <property type="evidence" value="ECO:0007669"/>
    <property type="project" value="UniProtKB-UniRule"/>
</dbReference>
<evidence type="ECO:0000259" key="6">
    <source>
        <dbReference type="PROSITE" id="PS51186"/>
    </source>
</evidence>
<comment type="catalytic activity">
    <reaction evidence="5">
        <text>N-terminal L-alanyl-[ribosomal protein bS18] + acetyl-CoA = N-terminal N(alpha)-acetyl-L-alanyl-[ribosomal protein bS18] + CoA + H(+)</text>
        <dbReference type="Rhea" id="RHEA:43756"/>
        <dbReference type="Rhea" id="RHEA-COMP:10676"/>
        <dbReference type="Rhea" id="RHEA-COMP:10677"/>
        <dbReference type="ChEBI" id="CHEBI:15378"/>
        <dbReference type="ChEBI" id="CHEBI:57287"/>
        <dbReference type="ChEBI" id="CHEBI:57288"/>
        <dbReference type="ChEBI" id="CHEBI:64718"/>
        <dbReference type="ChEBI" id="CHEBI:83683"/>
        <dbReference type="EC" id="2.3.1.266"/>
    </reaction>
</comment>
<dbReference type="InterPro" id="IPR043690">
    <property type="entry name" value="RimI"/>
</dbReference>
<keyword evidence="3 5" id="KW-0808">Transferase</keyword>
<evidence type="ECO:0000256" key="5">
    <source>
        <dbReference type="HAMAP-Rule" id="MF_02210"/>
    </source>
</evidence>
<dbReference type="InterPro" id="IPR050680">
    <property type="entry name" value="YpeA/RimI_acetyltransf"/>
</dbReference>
<feature type="active site" description="Proton acceptor" evidence="5">
    <location>
        <position position="108"/>
    </location>
</feature>
<dbReference type="InterPro" id="IPR006464">
    <property type="entry name" value="AcTrfase_RimI/Ard1"/>
</dbReference>
<dbReference type="EMBL" id="JACCFH010000001">
    <property type="protein sequence ID" value="NYG32927.1"/>
    <property type="molecule type" value="Genomic_DNA"/>
</dbReference>
<dbReference type="InterPro" id="IPR016181">
    <property type="entry name" value="Acyl_CoA_acyltransferase"/>
</dbReference>
<comment type="caution">
    <text evidence="5">Lacks conserved residue(s) required for the propagation of feature annotation.</text>
</comment>
<evidence type="ECO:0000256" key="1">
    <source>
        <dbReference type="ARBA" id="ARBA00005395"/>
    </source>
</evidence>
<evidence type="ECO:0000256" key="2">
    <source>
        <dbReference type="ARBA" id="ARBA00022490"/>
    </source>
</evidence>
<name>A0A7Y9R0W9_9BURK</name>
<dbReference type="CDD" id="cd04301">
    <property type="entry name" value="NAT_SF"/>
    <property type="match status" value="1"/>
</dbReference>
<evidence type="ECO:0000256" key="3">
    <source>
        <dbReference type="ARBA" id="ARBA00022679"/>
    </source>
</evidence>
<dbReference type="Gene3D" id="3.40.630.30">
    <property type="match status" value="1"/>
</dbReference>
<protein>
    <recommendedName>
        <fullName evidence="5">[Ribosomal protein bS18]-alanine N-acetyltransferase</fullName>
        <ecNumber evidence="5">2.3.1.266</ecNumber>
    </recommendedName>
</protein>
<evidence type="ECO:0000256" key="4">
    <source>
        <dbReference type="ARBA" id="ARBA00023315"/>
    </source>
</evidence>
<keyword evidence="2 5" id="KW-0963">Cytoplasm</keyword>
<gene>
    <name evidence="5" type="primary">rimI</name>
    <name evidence="7" type="ORF">BDD16_001913</name>
</gene>
<feature type="binding site" evidence="5">
    <location>
        <position position="113"/>
    </location>
    <ligand>
        <name>acetyl-CoA</name>
        <dbReference type="ChEBI" id="CHEBI:57288"/>
    </ligand>
</feature>
<evidence type="ECO:0000313" key="8">
    <source>
        <dbReference type="Proteomes" id="UP000518288"/>
    </source>
</evidence>
<dbReference type="PROSITE" id="PS51186">
    <property type="entry name" value="GNAT"/>
    <property type="match status" value="1"/>
</dbReference>
<sequence length="158" mass="17389">MSGDAPTLLPMAVQLLDAVMGIEVRAYSFPWSRANFVDSIAAGHLTHCLVAPDGELLAYQVAMAGFEEWHLLNVTVSPAHQGRGLATQLLRRLIAHARCTGAPWLWLEVRPSNVRARRLYAHLGFEQVGVRKGYYPDAHGQREDALVLRLAVPPEEGA</sequence>
<dbReference type="Pfam" id="PF00583">
    <property type="entry name" value="Acetyltransf_1"/>
    <property type="match status" value="1"/>
</dbReference>
<keyword evidence="4 5" id="KW-0012">Acyltransferase</keyword>
<dbReference type="GO" id="GO:0005737">
    <property type="term" value="C:cytoplasm"/>
    <property type="evidence" value="ECO:0007669"/>
    <property type="project" value="UniProtKB-SubCell"/>
</dbReference>
<dbReference type="InterPro" id="IPR000182">
    <property type="entry name" value="GNAT_dom"/>
</dbReference>
<comment type="function">
    <text evidence="5">Acetylates the N-terminal alanine of ribosomal protein bS18.</text>
</comment>
<dbReference type="PANTHER" id="PTHR43420:SF44">
    <property type="entry name" value="ACETYLTRANSFERASE YPEA"/>
    <property type="match status" value="1"/>
</dbReference>
<dbReference type="HAMAP" id="MF_02210">
    <property type="entry name" value="RimI"/>
    <property type="match status" value="1"/>
</dbReference>
<feature type="active site" description="Proton donor" evidence="5">
    <location>
        <position position="120"/>
    </location>
</feature>
<comment type="subcellular location">
    <subcellularLocation>
        <location evidence="5">Cytoplasm</location>
    </subcellularLocation>
</comment>